<evidence type="ECO:0000259" key="8">
    <source>
        <dbReference type="Pfam" id="PF00171"/>
    </source>
</evidence>
<evidence type="ECO:0000256" key="7">
    <source>
        <dbReference type="RuleBase" id="RU003345"/>
    </source>
</evidence>
<feature type="active site" evidence="5">
    <location>
        <position position="243"/>
    </location>
</feature>
<dbReference type="FunFam" id="3.40.309.10:FF:000003">
    <property type="entry name" value="Aldehyde dehydrogenase"/>
    <property type="match status" value="1"/>
</dbReference>
<dbReference type="InterPro" id="IPR012394">
    <property type="entry name" value="Aldehyde_DH_NAD(P)"/>
</dbReference>
<proteinExistence type="inferred from homology"/>
<dbReference type="GO" id="GO:0005737">
    <property type="term" value="C:cytoplasm"/>
    <property type="evidence" value="ECO:0007669"/>
    <property type="project" value="TreeGrafter"/>
</dbReference>
<dbReference type="RefSeq" id="WP_093136574.1">
    <property type="nucleotide sequence ID" value="NZ_FOHJ01000010.1"/>
</dbReference>
<dbReference type="EMBL" id="FOHJ01000010">
    <property type="protein sequence ID" value="SET88046.1"/>
    <property type="molecule type" value="Genomic_DNA"/>
</dbReference>
<dbReference type="CDD" id="cd07136">
    <property type="entry name" value="ALDH_YwdH-P39616"/>
    <property type="match status" value="1"/>
</dbReference>
<dbReference type="GO" id="GO:0004029">
    <property type="term" value="F:aldehyde dehydrogenase (NAD+) activity"/>
    <property type="evidence" value="ECO:0007669"/>
    <property type="project" value="TreeGrafter"/>
</dbReference>
<evidence type="ECO:0000313" key="9">
    <source>
        <dbReference type="EMBL" id="SET88046.1"/>
    </source>
</evidence>
<feature type="domain" description="Aldehyde dehydrogenase" evidence="8">
    <location>
        <begin position="3"/>
        <end position="427"/>
    </location>
</feature>
<dbReference type="Gene3D" id="3.40.309.10">
    <property type="entry name" value="Aldehyde Dehydrogenase, Chain A, domain 2"/>
    <property type="match status" value="1"/>
</dbReference>
<evidence type="ECO:0000256" key="3">
    <source>
        <dbReference type="ARBA" id="ARBA00023027"/>
    </source>
</evidence>
<accession>A0A1I0HVH1</accession>
<dbReference type="STRING" id="237682.SAMN05421676_1104"/>
<dbReference type="PANTHER" id="PTHR43570:SF16">
    <property type="entry name" value="ALDEHYDE DEHYDROGENASE TYPE III, ISOFORM Q"/>
    <property type="match status" value="1"/>
</dbReference>
<dbReference type="AlphaFoldDB" id="A0A1I0HVH1"/>
<comment type="similarity">
    <text evidence="1 4 7">Belongs to the aldehyde dehydrogenase family.</text>
</comment>
<protein>
    <recommendedName>
        <fullName evidence="4">Aldehyde dehydrogenase</fullName>
    </recommendedName>
</protein>
<dbReference type="FunFam" id="3.40.605.10:FF:000004">
    <property type="entry name" value="Aldehyde dehydrogenase"/>
    <property type="match status" value="1"/>
</dbReference>
<dbReference type="OrthoDB" id="9762913at2"/>
<keyword evidence="2 4" id="KW-0560">Oxidoreductase</keyword>
<evidence type="ECO:0000256" key="6">
    <source>
        <dbReference type="PROSITE-ProRule" id="PRU10007"/>
    </source>
</evidence>
<evidence type="ECO:0000256" key="4">
    <source>
        <dbReference type="PIRNR" id="PIRNR036492"/>
    </source>
</evidence>
<name>A0A1I0HVH1_9BACI</name>
<gene>
    <name evidence="9" type="ORF">SAMN05421676_1104</name>
</gene>
<dbReference type="PROSITE" id="PS00070">
    <property type="entry name" value="ALDEHYDE_DEHYDR_CYS"/>
    <property type="match status" value="1"/>
</dbReference>
<dbReference type="Pfam" id="PF00171">
    <property type="entry name" value="Aldedh"/>
    <property type="match status" value="1"/>
</dbReference>
<dbReference type="PANTHER" id="PTHR43570">
    <property type="entry name" value="ALDEHYDE DEHYDROGENASE"/>
    <property type="match status" value="1"/>
</dbReference>
<feature type="active site" evidence="5 6">
    <location>
        <position position="209"/>
    </location>
</feature>
<dbReference type="InterPro" id="IPR029510">
    <property type="entry name" value="Ald_DH_CS_GLU"/>
</dbReference>
<dbReference type="InterPro" id="IPR015590">
    <property type="entry name" value="Aldehyde_DH_dom"/>
</dbReference>
<sequence>MEITTIIQKQREMYEGSKTFTYTFRIHQLEKLKRMLERYEKDMYHALKQDLNKSEYEAFVTEIGFLFTELTETMKYLGEWMRPKKVKTPLTHKGSKSFIYKEPYGVSLIMGPWNYPINLTLAPLIGAIAAGNCAVIKPSEFTPNVSSLLRHMIKETFDANFVTVIEGNKEIGEQLLNERFDYIFFTGSEPIGKMVMEKASKHLTPVTLELGGKSPCIVDRDAKLDLAAKRIVWGKFTNAGQTCVAPDYLYVHEDIKDAFIERFKNAVKKMYGEKPLDNKDYTRIVNKRHFNRLKGLLDNQSIVFGGEADESKLMISPTLIENQTWDDPVMQEEIFGPILPIFTFNDLSEVKEEVRNAPRPLALYYFSENTKNQEWMIKNITYGGGCINDTLMHLANPYLPFGGVGSSGMGSYHGKATFDTFSHHKSVLKQTTAFDLAFRYPGSKLGVRILRNLMKKKS</sequence>
<reference evidence="10" key="1">
    <citation type="submission" date="2016-10" db="EMBL/GenBank/DDBJ databases">
        <authorList>
            <person name="Varghese N."/>
            <person name="Submissions S."/>
        </authorList>
    </citation>
    <scope>NUCLEOTIDE SEQUENCE [LARGE SCALE GENOMIC DNA]</scope>
    <source>
        <strain evidence="10">CGMCC 1.3566</strain>
    </source>
</reference>
<evidence type="ECO:0000256" key="5">
    <source>
        <dbReference type="PIRSR" id="PIRSR036492-1"/>
    </source>
</evidence>
<dbReference type="InterPro" id="IPR016163">
    <property type="entry name" value="Ald_DH_C"/>
</dbReference>
<keyword evidence="3" id="KW-0520">NAD</keyword>
<dbReference type="Gene3D" id="3.40.605.10">
    <property type="entry name" value="Aldehyde Dehydrogenase, Chain A, domain 1"/>
    <property type="match status" value="1"/>
</dbReference>
<dbReference type="GO" id="GO:0006081">
    <property type="term" value="P:aldehyde metabolic process"/>
    <property type="evidence" value="ECO:0007669"/>
    <property type="project" value="InterPro"/>
</dbReference>
<dbReference type="PIRSF" id="PIRSF036492">
    <property type="entry name" value="ALDH"/>
    <property type="match status" value="1"/>
</dbReference>
<dbReference type="InterPro" id="IPR016162">
    <property type="entry name" value="Ald_DH_N"/>
</dbReference>
<dbReference type="PROSITE" id="PS00687">
    <property type="entry name" value="ALDEHYDE_DEHYDR_GLU"/>
    <property type="match status" value="1"/>
</dbReference>
<keyword evidence="10" id="KW-1185">Reference proteome</keyword>
<evidence type="ECO:0000256" key="2">
    <source>
        <dbReference type="ARBA" id="ARBA00023002"/>
    </source>
</evidence>
<evidence type="ECO:0000256" key="1">
    <source>
        <dbReference type="ARBA" id="ARBA00009986"/>
    </source>
</evidence>
<dbReference type="Proteomes" id="UP000199095">
    <property type="component" value="Unassembled WGS sequence"/>
</dbReference>
<dbReference type="InterPro" id="IPR016161">
    <property type="entry name" value="Ald_DH/histidinol_DH"/>
</dbReference>
<dbReference type="SUPFAM" id="SSF53720">
    <property type="entry name" value="ALDH-like"/>
    <property type="match status" value="1"/>
</dbReference>
<evidence type="ECO:0000313" key="10">
    <source>
        <dbReference type="Proteomes" id="UP000199095"/>
    </source>
</evidence>
<organism evidence="9 10">
    <name type="scientific">Salinibacillus kushneri</name>
    <dbReference type="NCBI Taxonomy" id="237682"/>
    <lineage>
        <taxon>Bacteria</taxon>
        <taxon>Bacillati</taxon>
        <taxon>Bacillota</taxon>
        <taxon>Bacilli</taxon>
        <taxon>Bacillales</taxon>
        <taxon>Bacillaceae</taxon>
        <taxon>Salinibacillus</taxon>
    </lineage>
</organism>
<dbReference type="InterPro" id="IPR016160">
    <property type="entry name" value="Ald_DH_CS_CYS"/>
</dbReference>